<reference evidence="1 2" key="1">
    <citation type="submission" date="2016-02" db="EMBL/GenBank/DDBJ databases">
        <title>Comparative genomic and transcriptomic foundation for Pichia pastoris.</title>
        <authorList>
            <person name="Love K.R."/>
            <person name="Shah K.A."/>
            <person name="Whittaker C.A."/>
            <person name="Wu J."/>
            <person name="Bartlett M.C."/>
            <person name="Ma D."/>
            <person name="Leeson R.L."/>
            <person name="Priest M."/>
            <person name="Young S.K."/>
            <person name="Love J.C."/>
        </authorList>
    </citation>
    <scope>NUCLEOTIDE SEQUENCE [LARGE SCALE GENOMIC DNA]</scope>
    <source>
        <strain evidence="1 2">ATCC 28485</strain>
    </source>
</reference>
<protein>
    <submittedName>
        <fullName evidence="1">BA75_04312T0</fullName>
    </submittedName>
</protein>
<proteinExistence type="predicted"/>
<sequence>MALFLMHEYAEVYSLKIAYGMDYQLQWYGSFAAGTTRIKIFFFGYKRDENRQPCAFTFEHSNLPYALATCFTYPGAKVPLPSYVVADKSGKVWSNTICVHR</sequence>
<keyword evidence="2" id="KW-1185">Reference proteome</keyword>
<evidence type="ECO:0000313" key="2">
    <source>
        <dbReference type="Proteomes" id="UP000094565"/>
    </source>
</evidence>
<name>A0A1B2JFC1_PICPA</name>
<dbReference type="Proteomes" id="UP000094565">
    <property type="component" value="Chromosome 3"/>
</dbReference>
<accession>A0A1B2JFC1</accession>
<gene>
    <name evidence="1" type="ORF">ATY40_BA7504312</name>
</gene>
<dbReference type="EMBL" id="CP014586">
    <property type="protein sequence ID" value="ANZ76737.1"/>
    <property type="molecule type" value="Genomic_DNA"/>
</dbReference>
<organism evidence="1 2">
    <name type="scientific">Komagataella pastoris</name>
    <name type="common">Yeast</name>
    <name type="synonym">Pichia pastoris</name>
    <dbReference type="NCBI Taxonomy" id="4922"/>
    <lineage>
        <taxon>Eukaryota</taxon>
        <taxon>Fungi</taxon>
        <taxon>Dikarya</taxon>
        <taxon>Ascomycota</taxon>
        <taxon>Saccharomycotina</taxon>
        <taxon>Pichiomycetes</taxon>
        <taxon>Pichiales</taxon>
        <taxon>Pichiaceae</taxon>
        <taxon>Komagataella</taxon>
    </lineage>
</organism>
<dbReference type="AlphaFoldDB" id="A0A1B2JFC1"/>
<evidence type="ECO:0000313" key="1">
    <source>
        <dbReference type="EMBL" id="ANZ76737.1"/>
    </source>
</evidence>